<reference evidence="1 2" key="1">
    <citation type="submission" date="2017-09" db="EMBL/GenBank/DDBJ databases">
        <authorList>
            <person name="Lee N."/>
            <person name="Cho B.-K."/>
        </authorList>
    </citation>
    <scope>NUCLEOTIDE SEQUENCE [LARGE SCALE GENOMIC DNA]</scope>
    <source>
        <strain evidence="1 2">ATCC 13879</strain>
    </source>
</reference>
<dbReference type="EMBL" id="CP023697">
    <property type="protein sequence ID" value="QEV06755.1"/>
    <property type="molecule type" value="Genomic_DNA"/>
</dbReference>
<evidence type="ECO:0000313" key="1">
    <source>
        <dbReference type="EMBL" id="QEV06755.1"/>
    </source>
</evidence>
<keyword evidence="2" id="KW-1185">Reference proteome</keyword>
<dbReference type="SUPFAM" id="SSF47413">
    <property type="entry name" value="lambda repressor-like DNA-binding domains"/>
    <property type="match status" value="1"/>
</dbReference>
<dbReference type="SUPFAM" id="SSF48452">
    <property type="entry name" value="TPR-like"/>
    <property type="match status" value="1"/>
</dbReference>
<dbReference type="Gene3D" id="1.25.40.10">
    <property type="entry name" value="Tetratricopeptide repeat domain"/>
    <property type="match status" value="1"/>
</dbReference>
<dbReference type="GeneID" id="95535805"/>
<evidence type="ECO:0000313" key="2">
    <source>
        <dbReference type="Proteomes" id="UP000326041"/>
    </source>
</evidence>
<sequence>MTYHPPTALPPELLDDAEMQRALAEHDFGAVFRLARTRAGISYSRIAAECDIKPERVGTLARGTGRITSFDKVVVIADALRVPGHMVGLAPRPWENGAPADTHSREIGPTVRRRTVLAAAASTGLAAALPALHQPPTSSHIGPGDVAQLRARTARLRRLDNLLGGGDTYRVYLSEYQYTKGRLRTASITPDTRRSLLSLLAEQAQQAGWAAFDGGRPTEAGRLYEESMAAAREAGDNDLLGNAYAFLAYQTADRDQAAEMAARSCAAITDSAPATVRALLYERMAWVCAVAARPADTDRALAVAHNALDGQQHGEEQPDWAAWVDRTELDIMTGRCWTELRRPLRAVPVLTHALARYDDAHARDKALYLSWLADAYLTAGEVEEAAAVTGRALALSTGVASVRPRQRLTPVLAQLDQHRDVPAVRHLLESATT</sequence>
<dbReference type="InterPro" id="IPR010982">
    <property type="entry name" value="Lambda_DNA-bd_dom_sf"/>
</dbReference>
<dbReference type="Proteomes" id="UP000326041">
    <property type="component" value="Chromosome"/>
</dbReference>
<dbReference type="RefSeq" id="WP_055608190.1">
    <property type="nucleotide sequence ID" value="NZ_CP023697.1"/>
</dbReference>
<organism evidence="1 2">
    <name type="scientific">Streptomyces prasinus</name>
    <dbReference type="NCBI Taxonomy" id="67345"/>
    <lineage>
        <taxon>Bacteria</taxon>
        <taxon>Bacillati</taxon>
        <taxon>Actinomycetota</taxon>
        <taxon>Actinomycetes</taxon>
        <taxon>Kitasatosporales</taxon>
        <taxon>Streptomycetaceae</taxon>
        <taxon>Streptomyces</taxon>
    </lineage>
</organism>
<protein>
    <submittedName>
        <fullName evidence="1">Transcriptional regulator</fullName>
    </submittedName>
</protein>
<accession>A0ABX6AVH5</accession>
<proteinExistence type="predicted"/>
<gene>
    <name evidence="1" type="ORF">CP972_14780</name>
</gene>
<name>A0ABX6AVH5_9ACTN</name>
<dbReference type="InterPro" id="IPR011990">
    <property type="entry name" value="TPR-like_helical_dom_sf"/>
</dbReference>